<dbReference type="Pfam" id="PF08241">
    <property type="entry name" value="Methyltransf_11"/>
    <property type="match status" value="1"/>
</dbReference>
<comment type="caution">
    <text evidence="2">The sequence shown here is derived from an EMBL/GenBank/DDBJ whole genome shotgun (WGS) entry which is preliminary data.</text>
</comment>
<keyword evidence="2" id="KW-0489">Methyltransferase</keyword>
<keyword evidence="2" id="KW-0808">Transferase</keyword>
<feature type="domain" description="Methyltransferase type 11" evidence="1">
    <location>
        <begin position="60"/>
        <end position="156"/>
    </location>
</feature>
<dbReference type="OrthoDB" id="9795634at2"/>
<name>A0A562TUJ4_9SPHI</name>
<sequence length="285" mass="32064">MYRNDYLTKDIVVFVMGKDAFKFSGEAALNYDRYLGPLMFEPYAVDLVSRIGNTDVKSVLEIACGTGRLTRHLRDRFGTNVKLTATDFNTDMMAVAESKINDGSVIFGIEDAQHLSFADNTFDLVVCQFGLMFLQDKKKGLSEALRVLKPSGTFIFNTWDKTENTPLLKLIFNDIILPYFKDEDTSRFLVPFSLFDDKVLKSWMEETGFNDVEANRVLLKTSAPSSKEIINGFFLKHSLGAAVMAKNPADFDKTAEAMEQQIIKQFGEVNIELEFAALLFSGKKG</sequence>
<evidence type="ECO:0000259" key="1">
    <source>
        <dbReference type="Pfam" id="PF08241"/>
    </source>
</evidence>
<dbReference type="GO" id="GO:0032259">
    <property type="term" value="P:methylation"/>
    <property type="evidence" value="ECO:0007669"/>
    <property type="project" value="UniProtKB-KW"/>
</dbReference>
<accession>A0A562TUJ4</accession>
<evidence type="ECO:0000313" key="2">
    <source>
        <dbReference type="EMBL" id="TWI97232.1"/>
    </source>
</evidence>
<keyword evidence="3" id="KW-1185">Reference proteome</keyword>
<proteinExistence type="predicted"/>
<dbReference type="Gene3D" id="3.40.50.150">
    <property type="entry name" value="Vaccinia Virus protein VP39"/>
    <property type="match status" value="1"/>
</dbReference>
<organism evidence="2 3">
    <name type="scientific">Mucilaginibacter frigoritolerans</name>
    <dbReference type="NCBI Taxonomy" id="652788"/>
    <lineage>
        <taxon>Bacteria</taxon>
        <taxon>Pseudomonadati</taxon>
        <taxon>Bacteroidota</taxon>
        <taxon>Sphingobacteriia</taxon>
        <taxon>Sphingobacteriales</taxon>
        <taxon>Sphingobacteriaceae</taxon>
        <taxon>Mucilaginibacter</taxon>
    </lineage>
</organism>
<keyword evidence="2" id="KW-0830">Ubiquinone</keyword>
<evidence type="ECO:0000313" key="3">
    <source>
        <dbReference type="Proteomes" id="UP000317010"/>
    </source>
</evidence>
<dbReference type="SUPFAM" id="SSF53335">
    <property type="entry name" value="S-adenosyl-L-methionine-dependent methyltransferases"/>
    <property type="match status" value="1"/>
</dbReference>
<dbReference type="RefSeq" id="WP_144914822.1">
    <property type="nucleotide sequence ID" value="NZ_VLLI01000011.1"/>
</dbReference>
<dbReference type="Proteomes" id="UP000317010">
    <property type="component" value="Unassembled WGS sequence"/>
</dbReference>
<reference evidence="2 3" key="1">
    <citation type="submission" date="2019-07" db="EMBL/GenBank/DDBJ databases">
        <title>Genomic Encyclopedia of Archaeal and Bacterial Type Strains, Phase II (KMG-II): from individual species to whole genera.</title>
        <authorList>
            <person name="Goeker M."/>
        </authorList>
    </citation>
    <scope>NUCLEOTIDE SEQUENCE [LARGE SCALE GENOMIC DNA]</scope>
    <source>
        <strain evidence="2 3">ATCC BAA-1854</strain>
    </source>
</reference>
<dbReference type="InterPro" id="IPR013216">
    <property type="entry name" value="Methyltransf_11"/>
</dbReference>
<protein>
    <submittedName>
        <fullName evidence="2">Ubiquinone/menaquinone biosynthesis C-methylase UbiE</fullName>
    </submittedName>
</protein>
<dbReference type="PANTHER" id="PTHR43591">
    <property type="entry name" value="METHYLTRANSFERASE"/>
    <property type="match status" value="1"/>
</dbReference>
<gene>
    <name evidence="2" type="ORF">JN11_03693</name>
</gene>
<dbReference type="AlphaFoldDB" id="A0A562TUJ4"/>
<dbReference type="EMBL" id="VLLI01000011">
    <property type="protein sequence ID" value="TWI97232.1"/>
    <property type="molecule type" value="Genomic_DNA"/>
</dbReference>
<dbReference type="InterPro" id="IPR029063">
    <property type="entry name" value="SAM-dependent_MTases_sf"/>
</dbReference>
<dbReference type="PANTHER" id="PTHR43591:SF24">
    <property type="entry name" value="2-METHOXY-6-POLYPRENYL-1,4-BENZOQUINOL METHYLASE, MITOCHONDRIAL"/>
    <property type="match status" value="1"/>
</dbReference>
<dbReference type="GO" id="GO:0008757">
    <property type="term" value="F:S-adenosylmethionine-dependent methyltransferase activity"/>
    <property type="evidence" value="ECO:0007669"/>
    <property type="project" value="InterPro"/>
</dbReference>
<dbReference type="CDD" id="cd02440">
    <property type="entry name" value="AdoMet_MTases"/>
    <property type="match status" value="1"/>
</dbReference>